<feature type="non-terminal residue" evidence="1">
    <location>
        <position position="1"/>
    </location>
</feature>
<keyword evidence="2" id="KW-1185">Reference proteome</keyword>
<reference evidence="1" key="1">
    <citation type="submission" date="2022-07" db="EMBL/GenBank/DDBJ databases">
        <title>Phylogenomic reconstructions and comparative analyses of Kickxellomycotina fungi.</title>
        <authorList>
            <person name="Reynolds N.K."/>
            <person name="Stajich J.E."/>
            <person name="Barry K."/>
            <person name="Grigoriev I.V."/>
            <person name="Crous P."/>
            <person name="Smith M.E."/>
        </authorList>
    </citation>
    <scope>NUCLEOTIDE SEQUENCE</scope>
    <source>
        <strain evidence="1">Benny 63K</strain>
    </source>
</reference>
<accession>A0ACC1HY42</accession>
<dbReference type="Proteomes" id="UP001150581">
    <property type="component" value="Unassembled WGS sequence"/>
</dbReference>
<sequence length="130" mass="14021">QEHARRGAQQDQQPDGAARCRRRAQVVDECRCVGLCGCRRQIGRCIGVGVVCCHAQRRRGRGARYAGVGGRPPAARAAVAPVDVAGCAAAGDCARLPVLAGARAPRQRARWPRRRRPRADPGIRQVRQGL</sequence>
<gene>
    <name evidence="1" type="ORF">LPJ66_012072</name>
</gene>
<name>A0ACC1HY42_9FUNG</name>
<evidence type="ECO:0000313" key="1">
    <source>
        <dbReference type="EMBL" id="KAJ1877590.1"/>
    </source>
</evidence>
<comment type="caution">
    <text evidence="1">The sequence shown here is derived from an EMBL/GenBank/DDBJ whole genome shotgun (WGS) entry which is preliminary data.</text>
</comment>
<protein>
    <submittedName>
        <fullName evidence="1">Uncharacterized protein</fullName>
    </submittedName>
</protein>
<organism evidence="1 2">
    <name type="scientific">Kickxella alabastrina</name>
    <dbReference type="NCBI Taxonomy" id="61397"/>
    <lineage>
        <taxon>Eukaryota</taxon>
        <taxon>Fungi</taxon>
        <taxon>Fungi incertae sedis</taxon>
        <taxon>Zoopagomycota</taxon>
        <taxon>Kickxellomycotina</taxon>
        <taxon>Kickxellomycetes</taxon>
        <taxon>Kickxellales</taxon>
        <taxon>Kickxellaceae</taxon>
        <taxon>Kickxella</taxon>
    </lineage>
</organism>
<proteinExistence type="predicted"/>
<dbReference type="EMBL" id="JANBPG010004132">
    <property type="protein sequence ID" value="KAJ1877590.1"/>
    <property type="molecule type" value="Genomic_DNA"/>
</dbReference>
<feature type="non-terminal residue" evidence="1">
    <location>
        <position position="130"/>
    </location>
</feature>
<evidence type="ECO:0000313" key="2">
    <source>
        <dbReference type="Proteomes" id="UP001150581"/>
    </source>
</evidence>